<evidence type="ECO:0000256" key="2">
    <source>
        <dbReference type="PROSITE-ProRule" id="PRU01005"/>
    </source>
</evidence>
<reference evidence="6 7" key="1">
    <citation type="submission" date="2019-12" db="EMBL/GenBank/DDBJ databases">
        <title>Chromosome-level assembly of the Caenorhabditis remanei genome.</title>
        <authorList>
            <person name="Teterina A.A."/>
            <person name="Willis J.H."/>
            <person name="Phillips P.C."/>
        </authorList>
    </citation>
    <scope>NUCLEOTIDE SEQUENCE [LARGE SCALE GENOMIC DNA]</scope>
    <source>
        <strain evidence="6 7">PX506</strain>
        <tissue evidence="6">Whole organism</tissue>
    </source>
</reference>
<proteinExistence type="predicted"/>
<dbReference type="PANTHER" id="PTHR15854">
    <property type="entry name" value="THAP4 PROTEIN"/>
    <property type="match status" value="1"/>
</dbReference>
<protein>
    <recommendedName>
        <fullName evidence="5">ShKT domain-containing protein</fullName>
    </recommendedName>
</protein>
<dbReference type="Gene3D" id="2.40.128.20">
    <property type="match status" value="1"/>
</dbReference>
<dbReference type="RefSeq" id="XP_003114359.2">
    <property type="nucleotide sequence ID" value="XM_003114311.2"/>
</dbReference>
<evidence type="ECO:0000313" key="6">
    <source>
        <dbReference type="EMBL" id="KAF1751770.1"/>
    </source>
</evidence>
<gene>
    <name evidence="6" type="ORF">GCK72_018324</name>
</gene>
<evidence type="ECO:0000313" key="7">
    <source>
        <dbReference type="Proteomes" id="UP000483820"/>
    </source>
</evidence>
<accession>A0A6A5G9Q4</accession>
<dbReference type="PANTHER" id="PTHR15854:SF4">
    <property type="entry name" value="PEROXYNITRITE ISOMERASE THAP4"/>
    <property type="match status" value="1"/>
</dbReference>
<dbReference type="InterPro" id="IPR045165">
    <property type="entry name" value="Nitrobindin"/>
</dbReference>
<dbReference type="Pfam" id="PF08768">
    <property type="entry name" value="THAP4_heme-bd"/>
    <property type="match status" value="1"/>
</dbReference>
<feature type="signal peptide" evidence="4">
    <location>
        <begin position="1"/>
        <end position="24"/>
    </location>
</feature>
<dbReference type="CDD" id="cd07828">
    <property type="entry name" value="lipocalin_heme-bd-THAP4-like"/>
    <property type="match status" value="1"/>
</dbReference>
<dbReference type="KEGG" id="crq:GCK72_018324"/>
<comment type="caution">
    <text evidence="2">Lacks conserved residue(s) required for the propagation of feature annotation.</text>
</comment>
<dbReference type="CTD" id="9812435"/>
<dbReference type="InterPro" id="IPR003582">
    <property type="entry name" value="ShKT_dom"/>
</dbReference>
<dbReference type="InterPro" id="IPR014878">
    <property type="entry name" value="THAP4-like_heme-bd"/>
</dbReference>
<comment type="caution">
    <text evidence="6">The sequence shown here is derived from an EMBL/GenBank/DDBJ whole genome shotgun (WGS) entry which is preliminary data.</text>
</comment>
<evidence type="ECO:0000256" key="4">
    <source>
        <dbReference type="SAM" id="SignalP"/>
    </source>
</evidence>
<feature type="domain" description="ShKT" evidence="5">
    <location>
        <begin position="66"/>
        <end position="101"/>
    </location>
</feature>
<feature type="chain" id="PRO_5025539089" description="ShKT domain-containing protein" evidence="4">
    <location>
        <begin position="25"/>
        <end position="273"/>
    </location>
</feature>
<dbReference type="GeneID" id="9812435"/>
<feature type="region of interest" description="Disordered" evidence="3">
    <location>
        <begin position="41"/>
        <end position="63"/>
    </location>
</feature>
<evidence type="ECO:0000259" key="5">
    <source>
        <dbReference type="PROSITE" id="PS51670"/>
    </source>
</evidence>
<dbReference type="Pfam" id="PF01549">
    <property type="entry name" value="ShK"/>
    <property type="match status" value="1"/>
</dbReference>
<sequence length="273" mass="30531">MRLEALSVSFVSLLLLSFSLIALSAAPSRVSLRTRALPHGAGRSALRSRPKIAQRPSGVAPKVQQCSDSDGACASWVASDRGACQRKEYIKKNCRKSCGNCPIYEAKFDTNRLNPQLQPIRLLVGRWKGEHTGKVTFPTIPTFKYSEEVEISIPEGSNIRSLNYTAAAWSSDKEDLHRESGYITIKPNTREVILTTVMSNGFITVEEGPLSGNSIKFILKDIGRISFVRDEHLHNLVREWTLDQGYLRARLSIQTLSHRMQEHTSILYTKTSV</sequence>
<dbReference type="EMBL" id="WUAV01000005">
    <property type="protein sequence ID" value="KAF1751770.1"/>
    <property type="molecule type" value="Genomic_DNA"/>
</dbReference>
<dbReference type="Proteomes" id="UP000483820">
    <property type="component" value="Chromosome V"/>
</dbReference>
<comment type="catalytic activity">
    <reaction evidence="1">
        <text>peroxynitrite = nitrate</text>
        <dbReference type="Rhea" id="RHEA:63116"/>
        <dbReference type="ChEBI" id="CHEBI:17632"/>
        <dbReference type="ChEBI" id="CHEBI:25941"/>
    </reaction>
    <physiologicalReaction direction="left-to-right" evidence="1">
        <dbReference type="Rhea" id="RHEA:63117"/>
    </physiologicalReaction>
</comment>
<dbReference type="InterPro" id="IPR012674">
    <property type="entry name" value="Calycin"/>
</dbReference>
<evidence type="ECO:0000256" key="1">
    <source>
        <dbReference type="ARBA" id="ARBA00036993"/>
    </source>
</evidence>
<dbReference type="SUPFAM" id="SSF50814">
    <property type="entry name" value="Lipocalins"/>
    <property type="match status" value="1"/>
</dbReference>
<dbReference type="AlphaFoldDB" id="A0A6A5G9Q4"/>
<dbReference type="PROSITE" id="PS51670">
    <property type="entry name" value="SHKT"/>
    <property type="match status" value="1"/>
</dbReference>
<evidence type="ECO:0000256" key="3">
    <source>
        <dbReference type="SAM" id="MobiDB-lite"/>
    </source>
</evidence>
<keyword evidence="4" id="KW-0732">Signal</keyword>
<name>A0A6A5G9Q4_CAERE</name>
<dbReference type="SMART" id="SM00254">
    <property type="entry name" value="ShKT"/>
    <property type="match status" value="1"/>
</dbReference>
<organism evidence="6 7">
    <name type="scientific">Caenorhabditis remanei</name>
    <name type="common">Caenorhabditis vulgaris</name>
    <dbReference type="NCBI Taxonomy" id="31234"/>
    <lineage>
        <taxon>Eukaryota</taxon>
        <taxon>Metazoa</taxon>
        <taxon>Ecdysozoa</taxon>
        <taxon>Nematoda</taxon>
        <taxon>Chromadorea</taxon>
        <taxon>Rhabditida</taxon>
        <taxon>Rhabditina</taxon>
        <taxon>Rhabditomorpha</taxon>
        <taxon>Rhabditoidea</taxon>
        <taxon>Rhabditidae</taxon>
        <taxon>Peloderinae</taxon>
        <taxon>Caenorhabditis</taxon>
    </lineage>
</organism>